<dbReference type="Proteomes" id="UP000309676">
    <property type="component" value="Unassembled WGS sequence"/>
</dbReference>
<dbReference type="PANTHER" id="PTHR36107:SF1">
    <property type="entry name" value="SMALL, ACID-SOLUBLE SPORE PROTEIN A"/>
    <property type="match status" value="1"/>
</dbReference>
<dbReference type="OrthoDB" id="1683773at2"/>
<evidence type="ECO:0000313" key="2">
    <source>
        <dbReference type="EMBL" id="TLS50218.1"/>
    </source>
</evidence>
<proteinExistence type="predicted"/>
<dbReference type="RefSeq" id="WP_138196372.1">
    <property type="nucleotide sequence ID" value="NZ_VCIW01000016.1"/>
</dbReference>
<dbReference type="InterPro" id="IPR001448">
    <property type="entry name" value="SASP_alpha/beta-type"/>
</dbReference>
<dbReference type="GO" id="GO:0003690">
    <property type="term" value="F:double-stranded DNA binding"/>
    <property type="evidence" value="ECO:0007669"/>
    <property type="project" value="InterPro"/>
</dbReference>
<comment type="caution">
    <text evidence="2">The sequence shown here is derived from an EMBL/GenBank/DDBJ whole genome shotgun (WGS) entry which is preliminary data.</text>
</comment>
<dbReference type="InterPro" id="IPR038300">
    <property type="entry name" value="SASP_sf_alpha/beta"/>
</dbReference>
<protein>
    <submittedName>
        <fullName evidence="2">Alpha/beta-type small acid-soluble spore protein</fullName>
    </submittedName>
</protein>
<gene>
    <name evidence="2" type="ORF">FE782_21370</name>
</gene>
<organism evidence="2 3">
    <name type="scientific">Paenibacillus antri</name>
    <dbReference type="NCBI Taxonomy" id="2582848"/>
    <lineage>
        <taxon>Bacteria</taxon>
        <taxon>Bacillati</taxon>
        <taxon>Bacillota</taxon>
        <taxon>Bacilli</taxon>
        <taxon>Bacillales</taxon>
        <taxon>Paenibacillaceae</taxon>
        <taxon>Paenibacillus</taxon>
    </lineage>
</organism>
<name>A0A5R9GA17_9BACL</name>
<dbReference type="Pfam" id="PF00269">
    <property type="entry name" value="SASP"/>
    <property type="match status" value="1"/>
</dbReference>
<dbReference type="Gene3D" id="6.10.10.80">
    <property type="entry name" value="Small, acid-soluble spore protein, alpha/beta type-like"/>
    <property type="match status" value="1"/>
</dbReference>
<reference evidence="2 3" key="1">
    <citation type="submission" date="2019-05" db="EMBL/GenBank/DDBJ databases">
        <authorList>
            <person name="Narsing Rao M.P."/>
            <person name="Li W.J."/>
        </authorList>
    </citation>
    <scope>NUCLEOTIDE SEQUENCE [LARGE SCALE GENOMIC DNA]</scope>
    <source>
        <strain evidence="2 3">SYSU_K30003</strain>
    </source>
</reference>
<dbReference type="InterPro" id="IPR050847">
    <property type="entry name" value="SASP_DNA-binding"/>
</dbReference>
<evidence type="ECO:0000256" key="1">
    <source>
        <dbReference type="ARBA" id="ARBA00003863"/>
    </source>
</evidence>
<comment type="function">
    <text evidence="1">SASP are bound to spore DNA. They are double-stranded DNA-binding proteins that cause DNA to change to an a-like conformation. They protect the DNA backbone from chemical and enzymatic cleavage and are thus involved in dormant spore's high resistance to UV light.</text>
</comment>
<dbReference type="AlphaFoldDB" id="A0A5R9GA17"/>
<evidence type="ECO:0000313" key="3">
    <source>
        <dbReference type="Proteomes" id="UP000309676"/>
    </source>
</evidence>
<sequence length="95" mass="10453">MARRNNRNRLLVPDSRAGMSAFRTEVLRREGYAVDPSRPNDAKYEVAQSIGVPLERGYNGGLDTEAAGRVGGAIGGLMVRELVKLAQQQLAEQRR</sequence>
<dbReference type="EMBL" id="VCIW01000016">
    <property type="protein sequence ID" value="TLS50218.1"/>
    <property type="molecule type" value="Genomic_DNA"/>
</dbReference>
<dbReference type="PANTHER" id="PTHR36107">
    <property type="entry name" value="SMALL, ACID-SOLUBLE SPORE PROTEIN A"/>
    <property type="match status" value="1"/>
</dbReference>
<keyword evidence="3" id="KW-1185">Reference proteome</keyword>
<dbReference type="GO" id="GO:0006265">
    <property type="term" value="P:DNA topological change"/>
    <property type="evidence" value="ECO:0007669"/>
    <property type="project" value="InterPro"/>
</dbReference>
<accession>A0A5R9GA17</accession>